<protein>
    <submittedName>
        <fullName evidence="1">HPF/RaiA family ribosome-associated protein</fullName>
    </submittedName>
</protein>
<gene>
    <name evidence="1" type="ORF">OMP39_02020</name>
</gene>
<dbReference type="InterPro" id="IPR003489">
    <property type="entry name" value="RHF/RaiA"/>
</dbReference>
<dbReference type="RefSeq" id="WP_264893144.1">
    <property type="nucleotide sequence ID" value="NZ_CP110257.1"/>
</dbReference>
<dbReference type="InterPro" id="IPR036567">
    <property type="entry name" value="RHF-like"/>
</dbReference>
<sequence length="111" mass="12327">MIQVQVNTDHHIQGGESLNASVTRLVEQAIGRFESQLTRVELHLNDVNSHKGGDADVRCMIEARITGHEPIAVTEHAVNVEQAVRQAAAKMERALDSVIGKRQERDRQGRP</sequence>
<reference evidence="1" key="1">
    <citation type="submission" date="2022-10" db="EMBL/GenBank/DDBJ databases">
        <title>Complete genome sequence of Schlegelella aquatica LMG 23380.</title>
        <authorList>
            <person name="Musilova J."/>
            <person name="Kourilova X."/>
            <person name="Bezdicek M."/>
            <person name="Hermankova K."/>
            <person name="Obruca S."/>
            <person name="Sedlar K."/>
        </authorList>
    </citation>
    <scope>NUCLEOTIDE SEQUENCE</scope>
    <source>
        <strain evidence="1">LMG 23380</strain>
    </source>
</reference>
<dbReference type="Gene3D" id="3.30.160.100">
    <property type="entry name" value="Ribosome hibernation promotion factor-like"/>
    <property type="match status" value="1"/>
</dbReference>
<keyword evidence="2" id="KW-1185">Reference proteome</keyword>
<organism evidence="1 2">
    <name type="scientific">Caldimonas aquatica</name>
    <dbReference type="NCBI Taxonomy" id="376175"/>
    <lineage>
        <taxon>Bacteria</taxon>
        <taxon>Pseudomonadati</taxon>
        <taxon>Pseudomonadota</taxon>
        <taxon>Betaproteobacteria</taxon>
        <taxon>Burkholderiales</taxon>
        <taxon>Sphaerotilaceae</taxon>
        <taxon>Caldimonas</taxon>
    </lineage>
</organism>
<dbReference type="Pfam" id="PF02482">
    <property type="entry name" value="Ribosomal_S30AE"/>
    <property type="match status" value="1"/>
</dbReference>
<name>A0ABY6MTP9_9BURK</name>
<dbReference type="Proteomes" id="UP001163266">
    <property type="component" value="Chromosome"/>
</dbReference>
<dbReference type="SUPFAM" id="SSF69754">
    <property type="entry name" value="Ribosome binding protein Y (YfiA homologue)"/>
    <property type="match status" value="1"/>
</dbReference>
<dbReference type="EMBL" id="CP110257">
    <property type="protein sequence ID" value="UZD55390.1"/>
    <property type="molecule type" value="Genomic_DNA"/>
</dbReference>
<evidence type="ECO:0000313" key="1">
    <source>
        <dbReference type="EMBL" id="UZD55390.1"/>
    </source>
</evidence>
<proteinExistence type="predicted"/>
<accession>A0ABY6MTP9</accession>
<evidence type="ECO:0000313" key="2">
    <source>
        <dbReference type="Proteomes" id="UP001163266"/>
    </source>
</evidence>